<dbReference type="AlphaFoldDB" id="A0A5E6ZGW1"/>
<accession>A0A5E6ZGW1</accession>
<evidence type="ECO:0000313" key="2">
    <source>
        <dbReference type="Proteomes" id="UP000326557"/>
    </source>
</evidence>
<dbReference type="EMBL" id="CABVHP010000001">
    <property type="protein sequence ID" value="VVN65710.1"/>
    <property type="molecule type" value="Genomic_DNA"/>
</dbReference>
<dbReference type="Proteomes" id="UP000326557">
    <property type="component" value="Unassembled WGS sequence"/>
</dbReference>
<reference evidence="1 2" key="1">
    <citation type="submission" date="2019-09" db="EMBL/GenBank/DDBJ databases">
        <authorList>
            <person name="Chandra G."/>
            <person name="Truman W A."/>
        </authorList>
    </citation>
    <scope>NUCLEOTIDE SEQUENCE [LARGE SCALE GENOMIC DNA]</scope>
    <source>
        <strain evidence="1">PS704</strain>
    </source>
</reference>
<proteinExistence type="predicted"/>
<sequence>MGLASQLGGKVPNVEQMEVFVALDSTKVKFLGDKARQAHYWARGFNDMGTGPVLYTAPNIGGCASELFEIADVIAYMCSHAAHGKAEQPFFHELLSSVRSKIRHKYKLEI</sequence>
<name>A0A5E6ZGW1_PSEFL</name>
<gene>
    <name evidence="1" type="ORF">PS704_00080</name>
</gene>
<protein>
    <submittedName>
        <fullName evidence="1">Uncharacterized protein</fullName>
    </submittedName>
</protein>
<organism evidence="1 2">
    <name type="scientific">Pseudomonas fluorescens</name>
    <dbReference type="NCBI Taxonomy" id="294"/>
    <lineage>
        <taxon>Bacteria</taxon>
        <taxon>Pseudomonadati</taxon>
        <taxon>Pseudomonadota</taxon>
        <taxon>Gammaproteobacteria</taxon>
        <taxon>Pseudomonadales</taxon>
        <taxon>Pseudomonadaceae</taxon>
        <taxon>Pseudomonas</taxon>
    </lineage>
</organism>
<evidence type="ECO:0000313" key="1">
    <source>
        <dbReference type="EMBL" id="VVN65710.1"/>
    </source>
</evidence>